<keyword evidence="3" id="KW-1185">Reference proteome</keyword>
<reference evidence="2 3" key="1">
    <citation type="journal article" date="2013" name="Genome Biol. Evol.">
        <title>Genomes of Stigonematalean cyanobacteria (subsection V) and the evolution of oxygenic photosynthesis from prokaryotes to plastids.</title>
        <authorList>
            <person name="Dagan T."/>
            <person name="Roettger M."/>
            <person name="Stucken K."/>
            <person name="Landan G."/>
            <person name="Koch R."/>
            <person name="Major P."/>
            <person name="Gould S.B."/>
            <person name="Goremykin V.V."/>
            <person name="Rippka R."/>
            <person name="Tandeau de Marsac N."/>
            <person name="Gugger M."/>
            <person name="Lockhart P.J."/>
            <person name="Allen J.F."/>
            <person name="Brune I."/>
            <person name="Maus I."/>
            <person name="Puhler A."/>
            <person name="Martin W.F."/>
        </authorList>
    </citation>
    <scope>NUCLEOTIDE SEQUENCE [LARGE SCALE GENOMIC DNA]</scope>
    <source>
        <strain evidence="2 3">PCC 7110</strain>
    </source>
</reference>
<dbReference type="RefSeq" id="WP_017749752.1">
    <property type="nucleotide sequence ID" value="NZ_KQ976354.1"/>
</dbReference>
<dbReference type="PANTHER" id="PTHR46832:SF1">
    <property type="entry name" value="5'-METHYLTHIOADENOSINE_S-ADENOSYLHOMOCYSTEINE NUCLEOSIDASE"/>
    <property type="match status" value="1"/>
</dbReference>
<dbReference type="SUPFAM" id="SSF53167">
    <property type="entry name" value="Purine and uridine phosphorylases"/>
    <property type="match status" value="1"/>
</dbReference>
<evidence type="ECO:0000313" key="3">
    <source>
        <dbReference type="Proteomes" id="UP000076925"/>
    </source>
</evidence>
<dbReference type="CDD" id="cd09008">
    <property type="entry name" value="MTAN"/>
    <property type="match status" value="1"/>
</dbReference>
<dbReference type="STRING" id="128403.WA1_38650"/>
<dbReference type="Pfam" id="PF01048">
    <property type="entry name" value="PNP_UDP_1"/>
    <property type="match status" value="1"/>
</dbReference>
<sequence>MALPCAVILTAIPVEYKAVRAHLSNPQRETHREGTIYHRGIFSSDDISWQVGIVETGAGNTDAAVETKRAIDYFKPNVVFFVGVAGGIKDVSLGDVVAATKVYGYESGKAIKETFLTSPNVSTVSYRLEQLAKAEAREDDWVKRIKGDTPTKTPSPSAYIGAIAAGDKVLASKDSEVYKLLRSNYNDALAVEMESHGVLKAVRANPEINVLIVRGISDLIEHKSDADASGYQEIAARHASAFAFEILAKLAPNGLNSSNLSETSLGSLTKDKTALQVWGEKLSYLQQQEAIASDPGMKFQLKTQIEECQHKIQELKNRG</sequence>
<accession>A0A139X0W5</accession>
<organism evidence="2 3">
    <name type="scientific">Scytonema hofmannii PCC 7110</name>
    <dbReference type="NCBI Taxonomy" id="128403"/>
    <lineage>
        <taxon>Bacteria</taxon>
        <taxon>Bacillati</taxon>
        <taxon>Cyanobacteriota</taxon>
        <taxon>Cyanophyceae</taxon>
        <taxon>Nostocales</taxon>
        <taxon>Scytonemataceae</taxon>
        <taxon>Scytonema</taxon>
    </lineage>
</organism>
<dbReference type="GO" id="GO:0005829">
    <property type="term" value="C:cytosol"/>
    <property type="evidence" value="ECO:0007669"/>
    <property type="project" value="TreeGrafter"/>
</dbReference>
<dbReference type="Proteomes" id="UP000076925">
    <property type="component" value="Unassembled WGS sequence"/>
</dbReference>
<comment type="caution">
    <text evidence="2">The sequence shown here is derived from an EMBL/GenBank/DDBJ whole genome shotgun (WGS) entry which is preliminary data.</text>
</comment>
<dbReference type="GO" id="GO:0019284">
    <property type="term" value="P:L-methionine salvage from S-adenosylmethionine"/>
    <property type="evidence" value="ECO:0007669"/>
    <property type="project" value="TreeGrafter"/>
</dbReference>
<dbReference type="AlphaFoldDB" id="A0A139X0W5"/>
<evidence type="ECO:0000259" key="1">
    <source>
        <dbReference type="Pfam" id="PF01048"/>
    </source>
</evidence>
<dbReference type="EMBL" id="ANNX02000042">
    <property type="protein sequence ID" value="KYC38262.1"/>
    <property type="molecule type" value="Genomic_DNA"/>
</dbReference>
<dbReference type="InterPro" id="IPR000845">
    <property type="entry name" value="Nucleoside_phosphorylase_d"/>
</dbReference>
<name>A0A139X0W5_9CYAN</name>
<dbReference type="InterPro" id="IPR035994">
    <property type="entry name" value="Nucleoside_phosphorylase_sf"/>
</dbReference>
<dbReference type="PANTHER" id="PTHR46832">
    <property type="entry name" value="5'-METHYLTHIOADENOSINE/S-ADENOSYLHOMOCYSTEINE NUCLEOSIDASE"/>
    <property type="match status" value="1"/>
</dbReference>
<evidence type="ECO:0000313" key="2">
    <source>
        <dbReference type="EMBL" id="KYC38262.1"/>
    </source>
</evidence>
<gene>
    <name evidence="2" type="ORF">WA1_38650</name>
</gene>
<protein>
    <recommendedName>
        <fullName evidence="1">Nucleoside phosphorylase domain-containing protein</fullName>
    </recommendedName>
</protein>
<feature type="domain" description="Nucleoside phosphorylase" evidence="1">
    <location>
        <begin position="7"/>
        <end position="248"/>
    </location>
</feature>
<dbReference type="GO" id="GO:0009116">
    <property type="term" value="P:nucleoside metabolic process"/>
    <property type="evidence" value="ECO:0007669"/>
    <property type="project" value="InterPro"/>
</dbReference>
<dbReference type="GO" id="GO:0008930">
    <property type="term" value="F:methylthioadenosine nucleosidase activity"/>
    <property type="evidence" value="ECO:0007669"/>
    <property type="project" value="TreeGrafter"/>
</dbReference>
<dbReference type="GO" id="GO:0008782">
    <property type="term" value="F:adenosylhomocysteine nucleosidase activity"/>
    <property type="evidence" value="ECO:0007669"/>
    <property type="project" value="TreeGrafter"/>
</dbReference>
<dbReference type="Gene3D" id="3.40.50.1580">
    <property type="entry name" value="Nucleoside phosphorylase domain"/>
    <property type="match status" value="1"/>
</dbReference>
<proteinExistence type="predicted"/>